<feature type="domain" description="HTH tetR-type" evidence="5">
    <location>
        <begin position="9"/>
        <end position="69"/>
    </location>
</feature>
<dbReference type="STRING" id="1177179.A11A3_09815"/>
<evidence type="ECO:0000256" key="2">
    <source>
        <dbReference type="ARBA" id="ARBA00023125"/>
    </source>
</evidence>
<keyword evidence="7" id="KW-1185">Reference proteome</keyword>
<accession>L0WDP2</accession>
<dbReference type="PATRIC" id="fig|1177179.3.peg.1954"/>
<reference evidence="6 7" key="1">
    <citation type="journal article" date="2012" name="J. Bacteriol.">
        <title>Genome Sequence of the Alkane-Degrading Bacterium Alcanivorax hongdengensis Type Strain A-11-3.</title>
        <authorList>
            <person name="Lai Q."/>
            <person name="Shao Z."/>
        </authorList>
    </citation>
    <scope>NUCLEOTIDE SEQUENCE [LARGE SCALE GENOMIC DNA]</scope>
    <source>
        <strain evidence="6 7">A-11-3</strain>
    </source>
</reference>
<evidence type="ECO:0000313" key="7">
    <source>
        <dbReference type="Proteomes" id="UP000010164"/>
    </source>
</evidence>
<keyword evidence="3" id="KW-0804">Transcription</keyword>
<name>L0WDP2_9GAMM</name>
<gene>
    <name evidence="6" type="ORF">A11A3_09815</name>
</gene>
<protein>
    <submittedName>
        <fullName evidence="6">Transcriptional regulator</fullName>
    </submittedName>
</protein>
<dbReference type="PANTHER" id="PTHR30055:SF220">
    <property type="entry name" value="TETR-FAMILY REGULATORY PROTEIN"/>
    <property type="match status" value="1"/>
</dbReference>
<dbReference type="OrthoDB" id="5293556at2"/>
<evidence type="ECO:0000313" key="6">
    <source>
        <dbReference type="EMBL" id="EKF74287.1"/>
    </source>
</evidence>
<dbReference type="PANTHER" id="PTHR30055">
    <property type="entry name" value="HTH-TYPE TRANSCRIPTIONAL REGULATOR RUTR"/>
    <property type="match status" value="1"/>
</dbReference>
<dbReference type="Pfam" id="PF00440">
    <property type="entry name" value="TetR_N"/>
    <property type="match status" value="1"/>
</dbReference>
<dbReference type="InterPro" id="IPR001647">
    <property type="entry name" value="HTH_TetR"/>
</dbReference>
<keyword evidence="2 4" id="KW-0238">DNA-binding</keyword>
<dbReference type="RefSeq" id="WP_008929141.1">
    <property type="nucleotide sequence ID" value="NZ_AMRJ01000013.1"/>
</dbReference>
<sequence length="207" mass="22606">MPKPAYHHGDLPQQIHQRALATLREQGEAAITLRTLASQLGVSATALYRHVTDRQSLLAELAIHGFRMLRERLLAVPTGNDRHALIGIGRVYVRFARDEPNLYRLMFSGHLFEKGSHPRLDAAGLGAFGVLENTVARAQQNGYLKPAPLAVYTAAAWSLVHGLSQLIIDGHLDDPDEQLATALSAILIDGTHTRPDTGRPHPTGETP</sequence>
<dbReference type="GO" id="GO:0003700">
    <property type="term" value="F:DNA-binding transcription factor activity"/>
    <property type="evidence" value="ECO:0007669"/>
    <property type="project" value="TreeGrafter"/>
</dbReference>
<dbReference type="eggNOG" id="COG1309">
    <property type="taxonomic scope" value="Bacteria"/>
</dbReference>
<dbReference type="GO" id="GO:0000976">
    <property type="term" value="F:transcription cis-regulatory region binding"/>
    <property type="evidence" value="ECO:0007669"/>
    <property type="project" value="TreeGrafter"/>
</dbReference>
<evidence type="ECO:0000256" key="3">
    <source>
        <dbReference type="ARBA" id="ARBA00023163"/>
    </source>
</evidence>
<dbReference type="InterPro" id="IPR025996">
    <property type="entry name" value="MT1864/Rv1816-like_C"/>
</dbReference>
<evidence type="ECO:0000259" key="5">
    <source>
        <dbReference type="PROSITE" id="PS50977"/>
    </source>
</evidence>
<feature type="DNA-binding region" description="H-T-H motif" evidence="4">
    <location>
        <begin position="32"/>
        <end position="51"/>
    </location>
</feature>
<organism evidence="6 7">
    <name type="scientific">Alcanivorax hongdengensis A-11-3</name>
    <dbReference type="NCBI Taxonomy" id="1177179"/>
    <lineage>
        <taxon>Bacteria</taxon>
        <taxon>Pseudomonadati</taxon>
        <taxon>Pseudomonadota</taxon>
        <taxon>Gammaproteobacteria</taxon>
        <taxon>Oceanospirillales</taxon>
        <taxon>Alcanivoracaceae</taxon>
        <taxon>Alcanivorax</taxon>
    </lineage>
</organism>
<dbReference type="SUPFAM" id="SSF46689">
    <property type="entry name" value="Homeodomain-like"/>
    <property type="match status" value="1"/>
</dbReference>
<dbReference type="Pfam" id="PF13305">
    <property type="entry name" value="TetR_C_33"/>
    <property type="match status" value="1"/>
</dbReference>
<proteinExistence type="predicted"/>
<dbReference type="InterPro" id="IPR050109">
    <property type="entry name" value="HTH-type_TetR-like_transc_reg"/>
</dbReference>
<dbReference type="Gene3D" id="1.10.357.10">
    <property type="entry name" value="Tetracycline Repressor, domain 2"/>
    <property type="match status" value="1"/>
</dbReference>
<dbReference type="AlphaFoldDB" id="L0WDP2"/>
<dbReference type="PROSITE" id="PS50977">
    <property type="entry name" value="HTH_TETR_2"/>
    <property type="match status" value="1"/>
</dbReference>
<dbReference type="SUPFAM" id="SSF48498">
    <property type="entry name" value="Tetracyclin repressor-like, C-terminal domain"/>
    <property type="match status" value="1"/>
</dbReference>
<dbReference type="InterPro" id="IPR036271">
    <property type="entry name" value="Tet_transcr_reg_TetR-rel_C_sf"/>
</dbReference>
<dbReference type="Proteomes" id="UP000010164">
    <property type="component" value="Unassembled WGS sequence"/>
</dbReference>
<evidence type="ECO:0000256" key="1">
    <source>
        <dbReference type="ARBA" id="ARBA00023015"/>
    </source>
</evidence>
<comment type="caution">
    <text evidence="6">The sequence shown here is derived from an EMBL/GenBank/DDBJ whole genome shotgun (WGS) entry which is preliminary data.</text>
</comment>
<dbReference type="EMBL" id="AMRJ01000013">
    <property type="protein sequence ID" value="EKF74287.1"/>
    <property type="molecule type" value="Genomic_DNA"/>
</dbReference>
<evidence type="ECO:0000256" key="4">
    <source>
        <dbReference type="PROSITE-ProRule" id="PRU00335"/>
    </source>
</evidence>
<dbReference type="InterPro" id="IPR009057">
    <property type="entry name" value="Homeodomain-like_sf"/>
</dbReference>
<keyword evidence="1" id="KW-0805">Transcription regulation</keyword>